<reference evidence="1" key="1">
    <citation type="submission" date="2022-06" db="EMBL/GenBank/DDBJ databases">
        <title>WGS of actinobacteria.</title>
        <authorList>
            <person name="Thawai C."/>
        </authorList>
    </citation>
    <scope>NUCLEOTIDE SEQUENCE</scope>
    <source>
        <strain evidence="1">AA8</strain>
    </source>
</reference>
<gene>
    <name evidence="1" type="ORF">NQU55_35085</name>
</gene>
<sequence length="211" mass="22049">MNRTLPARDEVHVWFCDAGRPGGRRADAIGDIALLSREEKIRCARITRPAERRGFAAARAGARRVLAELVGAAPETIDMSAGMWMSTGRGLREDAPEDDAGTGATPLVLDLVWSADAWVLGLSAGIRLCLALERVEGPASAAAARERVRRKALARLSGAEHAGAVQGAAPGGFSVHDVPTPVSAVAAVACSGRHRRTGGPSLLLREVPAVP</sequence>
<name>A0A9X2LP67_9ACTN</name>
<dbReference type="GO" id="GO:0008897">
    <property type="term" value="F:holo-[acyl-carrier-protein] synthase activity"/>
    <property type="evidence" value="ECO:0007669"/>
    <property type="project" value="InterPro"/>
</dbReference>
<dbReference type="GO" id="GO:0000287">
    <property type="term" value="F:magnesium ion binding"/>
    <property type="evidence" value="ECO:0007669"/>
    <property type="project" value="InterPro"/>
</dbReference>
<proteinExistence type="predicted"/>
<organism evidence="1 2">
    <name type="scientific">Streptomyces telluris</name>
    <dbReference type="NCBI Taxonomy" id="2720021"/>
    <lineage>
        <taxon>Bacteria</taxon>
        <taxon>Bacillati</taxon>
        <taxon>Actinomycetota</taxon>
        <taxon>Actinomycetes</taxon>
        <taxon>Kitasatosporales</taxon>
        <taxon>Streptomycetaceae</taxon>
        <taxon>Streptomyces</taxon>
    </lineage>
</organism>
<evidence type="ECO:0000313" key="2">
    <source>
        <dbReference type="Proteomes" id="UP001142374"/>
    </source>
</evidence>
<comment type="caution">
    <text evidence="1">The sequence shown here is derived from an EMBL/GenBank/DDBJ whole genome shotgun (WGS) entry which is preliminary data.</text>
</comment>
<accession>A0A9X2LP67</accession>
<dbReference type="RefSeq" id="WP_256791796.1">
    <property type="nucleotide sequence ID" value="NZ_JANIID010000060.1"/>
</dbReference>
<evidence type="ECO:0000313" key="1">
    <source>
        <dbReference type="EMBL" id="MCQ8774947.1"/>
    </source>
</evidence>
<keyword evidence="2" id="KW-1185">Reference proteome</keyword>
<dbReference type="Gene3D" id="3.90.470.20">
    <property type="entry name" value="4'-phosphopantetheinyl transferase domain"/>
    <property type="match status" value="1"/>
</dbReference>
<dbReference type="AlphaFoldDB" id="A0A9X2LP67"/>
<dbReference type="InterPro" id="IPR037143">
    <property type="entry name" value="4-PPantetheinyl_Trfase_dom_sf"/>
</dbReference>
<dbReference type="Proteomes" id="UP001142374">
    <property type="component" value="Unassembled WGS sequence"/>
</dbReference>
<protein>
    <submittedName>
        <fullName evidence="1">Uncharacterized protein</fullName>
    </submittedName>
</protein>
<dbReference type="EMBL" id="JANIID010000060">
    <property type="protein sequence ID" value="MCQ8774947.1"/>
    <property type="molecule type" value="Genomic_DNA"/>
</dbReference>